<dbReference type="EMBL" id="JBHTGR010000001">
    <property type="protein sequence ID" value="MFC7745820.1"/>
    <property type="molecule type" value="Genomic_DNA"/>
</dbReference>
<name>A0ABW2UT65_9BACI</name>
<evidence type="ECO:0000256" key="1">
    <source>
        <dbReference type="SAM" id="MobiDB-lite"/>
    </source>
</evidence>
<evidence type="ECO:0000313" key="3">
    <source>
        <dbReference type="Proteomes" id="UP001596620"/>
    </source>
</evidence>
<gene>
    <name evidence="2" type="ORF">ACFQU8_01010</name>
</gene>
<proteinExistence type="predicted"/>
<feature type="compositionally biased region" description="Polar residues" evidence="1">
    <location>
        <begin position="87"/>
        <end position="98"/>
    </location>
</feature>
<feature type="region of interest" description="Disordered" evidence="1">
    <location>
        <begin position="52"/>
        <end position="98"/>
    </location>
</feature>
<comment type="caution">
    <text evidence="2">The sequence shown here is derived from an EMBL/GenBank/DDBJ whole genome shotgun (WGS) entry which is preliminary data.</text>
</comment>
<dbReference type="Proteomes" id="UP001596620">
    <property type="component" value="Unassembled WGS sequence"/>
</dbReference>
<dbReference type="Pfam" id="PF19610">
    <property type="entry name" value="DUF6115"/>
    <property type="match status" value="1"/>
</dbReference>
<dbReference type="InterPro" id="IPR046118">
    <property type="entry name" value="DUF6115"/>
</dbReference>
<reference evidence="3" key="1">
    <citation type="journal article" date="2019" name="Int. J. Syst. Evol. Microbiol.">
        <title>The Global Catalogue of Microorganisms (GCM) 10K type strain sequencing project: providing services to taxonomists for standard genome sequencing and annotation.</title>
        <authorList>
            <consortium name="The Broad Institute Genomics Platform"/>
            <consortium name="The Broad Institute Genome Sequencing Center for Infectious Disease"/>
            <person name="Wu L."/>
            <person name="Ma J."/>
        </authorList>
    </citation>
    <scope>NUCLEOTIDE SEQUENCE [LARGE SCALE GENOMIC DNA]</scope>
    <source>
        <strain evidence="3">JCM 30234</strain>
    </source>
</reference>
<protein>
    <submittedName>
        <fullName evidence="2">DUF6115 domain-containing protein</fullName>
    </submittedName>
</protein>
<sequence>MTSILIFLSLCLHVVTLSIIYKLFKQVQSLQQDNAREVTELLEQSLQDIKQENRELEHTLAATGNDTKPAGEKESSKQPETEGETKNPYTPETDSVTDETALSLEAKILQLHDKGFSIEEIARQHNCGHTEAELIIKMNQKAYNNT</sequence>
<evidence type="ECO:0000313" key="2">
    <source>
        <dbReference type="EMBL" id="MFC7745820.1"/>
    </source>
</evidence>
<keyword evidence="3" id="KW-1185">Reference proteome</keyword>
<accession>A0ABW2UT65</accession>
<organism evidence="2 3">
    <name type="scientific">Lentibacillus kimchii</name>
    <dbReference type="NCBI Taxonomy" id="1542911"/>
    <lineage>
        <taxon>Bacteria</taxon>
        <taxon>Bacillati</taxon>
        <taxon>Bacillota</taxon>
        <taxon>Bacilli</taxon>
        <taxon>Bacillales</taxon>
        <taxon>Bacillaceae</taxon>
        <taxon>Lentibacillus</taxon>
    </lineage>
</organism>
<feature type="compositionally biased region" description="Basic and acidic residues" evidence="1">
    <location>
        <begin position="69"/>
        <end position="85"/>
    </location>
</feature>